<keyword evidence="3" id="KW-1185">Reference proteome</keyword>
<dbReference type="NCBIfam" id="NF041634">
    <property type="entry name" value="HAEPLYID"/>
    <property type="match status" value="1"/>
</dbReference>
<organism evidence="2 3">
    <name type="scientific">Antarcticibacterium flavum</name>
    <dbReference type="NCBI Taxonomy" id="2058175"/>
    <lineage>
        <taxon>Bacteria</taxon>
        <taxon>Pseudomonadati</taxon>
        <taxon>Bacteroidota</taxon>
        <taxon>Flavobacteriia</taxon>
        <taxon>Flavobacteriales</taxon>
        <taxon>Flavobacteriaceae</taxon>
        <taxon>Antarcticibacterium</taxon>
    </lineage>
</organism>
<dbReference type="OrthoDB" id="892490at2"/>
<evidence type="ECO:0000313" key="3">
    <source>
        <dbReference type="Proteomes" id="UP000309016"/>
    </source>
</evidence>
<keyword evidence="1" id="KW-0732">Signal</keyword>
<name>A0A5B7WYK4_9FLAO</name>
<dbReference type="KEGG" id="afla:FHG64_01620"/>
<reference evidence="2 3" key="1">
    <citation type="submission" date="2019-06" db="EMBL/GenBank/DDBJ databases">
        <title>Complete genome sequence of Antarcticibacterium flavum KCTC 52984T from an Antarctic marine sediment.</title>
        <authorList>
            <person name="Lee Y.M."/>
            <person name="Shin S.C."/>
        </authorList>
    </citation>
    <scope>NUCLEOTIDE SEQUENCE [LARGE SCALE GENOMIC DNA]</scope>
    <source>
        <strain evidence="2 3">KCTC 52984</strain>
    </source>
</reference>
<dbReference type="InterPro" id="IPR048131">
    <property type="entry name" value="HAEPLYID-like"/>
</dbReference>
<feature type="chain" id="PRO_5023037611" evidence="1">
    <location>
        <begin position="24"/>
        <end position="278"/>
    </location>
</feature>
<feature type="signal peptide" evidence="1">
    <location>
        <begin position="1"/>
        <end position="23"/>
    </location>
</feature>
<dbReference type="AlphaFoldDB" id="A0A5B7WYK4"/>
<dbReference type="Proteomes" id="UP000309016">
    <property type="component" value="Chromosome"/>
</dbReference>
<proteinExistence type="predicted"/>
<gene>
    <name evidence="2" type="ORF">FHG64_01620</name>
</gene>
<accession>A0A5B7WYK4</accession>
<evidence type="ECO:0000256" key="1">
    <source>
        <dbReference type="SAM" id="SignalP"/>
    </source>
</evidence>
<sequence length="278" mass="31702">MNSTSTSFLFLFILFMVPNAMKAQENGNRSEEDLPLKLEHAEPLYIDLIRDLGARKGEKEWNIGAGISDNLDFDSYEFLVEYEWAVADRLGLEIEVPVTIFSRNALNRGMFNRPNDRIESLKLAGQYTFLVSEKLQTSLAIGNIAEIELVDLNSLSFNNLTQGLVINPFFVAATRLTSSWHALLYTGPRFFTGWNGHENSFAYEINSNLHYMIPNTSNFIGLEVNQLIEDGQLKTVLRPQMRVEIKDSLKIGIVPGISLNRDEERFSSFIRLIYEPEH</sequence>
<evidence type="ECO:0000313" key="2">
    <source>
        <dbReference type="EMBL" id="QCY68199.1"/>
    </source>
</evidence>
<dbReference type="RefSeq" id="WP_139064775.1">
    <property type="nucleotide sequence ID" value="NZ_CP040812.1"/>
</dbReference>
<protein>
    <submittedName>
        <fullName evidence="2">Phosphoribosylformylglycinamidine synthase</fullName>
    </submittedName>
</protein>
<dbReference type="EMBL" id="CP040812">
    <property type="protein sequence ID" value="QCY68199.1"/>
    <property type="molecule type" value="Genomic_DNA"/>
</dbReference>